<name>A0A1L7WSR0_9HELO</name>
<dbReference type="AlphaFoldDB" id="A0A1L7WSR0"/>
<feature type="coiled-coil region" evidence="1">
    <location>
        <begin position="254"/>
        <end position="352"/>
    </location>
</feature>
<accession>A0A1L7WSR0</accession>
<dbReference type="Proteomes" id="UP000184330">
    <property type="component" value="Unassembled WGS sequence"/>
</dbReference>
<dbReference type="OrthoDB" id="5213630at2759"/>
<proteinExistence type="predicted"/>
<sequence length="657" mass="75566">MELTRYKSSESAPPSPLQPGLKRGNIFPPSAHAKFTKWKNRIGGSSGNNVEGKEQGGSRPGSRRTSLDVERPYIPPQAMPNGPDFSKSISIVATATVEIGPNLMKPLPSSQFQGAVESISEEKADPPMRGDAPQTSDAGTTNEVNSLQKSLKRAQMETAEAREFGRKLEAQKKLLEDKLIRHGLTMKSDQGDLRRQYQEAEKTRSEIFEKQLSDQQALKFQQTQDILRISKERDEFKRKLDIADQDLNDWWDRCDKLERVSTQQQNELTLLRTERDSLSNDNAALQNQMAELNLRCEDQKQLLKELEDLGAPAIELEGQESNVQLVQLRTEHMDAIKEVDRLREQLNRLLEQRLSEVTVADPYYFDDPYFKRQFSYLRGSIKELANRAFSSDITNIRRKLPEALERRLEAVCDHYDLYLKSAEHRPSFIQAFIWTYLLRHILGQKFWEPSSAMANRIETQRFHTSAGKLHSASEEYQEDSRKVGYDPELRRLFHQHRYAAARYAAPKGTELQVIESWATQRIDRAVKDIRDSLEMWWSPMFSKAQSGDKLRNILHSAVCLDLTIHQQKAEFEIFGAAQLVSVYNLKRPYNIVYNPKTMDVRLGSISERGDEQRVELFITPLLVKKGNADGQDYERSNVLEKAEVDLDRPRSKRSFFG</sequence>
<evidence type="ECO:0000313" key="3">
    <source>
        <dbReference type="EMBL" id="CZR55810.1"/>
    </source>
</evidence>
<evidence type="ECO:0000256" key="2">
    <source>
        <dbReference type="SAM" id="MobiDB-lite"/>
    </source>
</evidence>
<organism evidence="3 4">
    <name type="scientific">Phialocephala subalpina</name>
    <dbReference type="NCBI Taxonomy" id="576137"/>
    <lineage>
        <taxon>Eukaryota</taxon>
        <taxon>Fungi</taxon>
        <taxon>Dikarya</taxon>
        <taxon>Ascomycota</taxon>
        <taxon>Pezizomycotina</taxon>
        <taxon>Leotiomycetes</taxon>
        <taxon>Helotiales</taxon>
        <taxon>Mollisiaceae</taxon>
        <taxon>Phialocephala</taxon>
        <taxon>Phialocephala fortinii species complex</taxon>
    </lineage>
</organism>
<feature type="region of interest" description="Disordered" evidence="2">
    <location>
        <begin position="106"/>
        <end position="145"/>
    </location>
</feature>
<gene>
    <name evidence="3" type="ORF">PAC_05698</name>
</gene>
<feature type="compositionally biased region" description="Polar residues" evidence="2">
    <location>
        <begin position="133"/>
        <end position="145"/>
    </location>
</feature>
<protein>
    <submittedName>
        <fullName evidence="3">Uncharacterized protein</fullName>
    </submittedName>
</protein>
<reference evidence="3 4" key="1">
    <citation type="submission" date="2016-03" db="EMBL/GenBank/DDBJ databases">
        <authorList>
            <person name="Ploux O."/>
        </authorList>
    </citation>
    <scope>NUCLEOTIDE SEQUENCE [LARGE SCALE GENOMIC DNA]</scope>
    <source>
        <strain evidence="3 4">UAMH 11012</strain>
    </source>
</reference>
<evidence type="ECO:0000256" key="1">
    <source>
        <dbReference type="SAM" id="Coils"/>
    </source>
</evidence>
<feature type="region of interest" description="Disordered" evidence="2">
    <location>
        <begin position="1"/>
        <end position="85"/>
    </location>
</feature>
<evidence type="ECO:0000313" key="4">
    <source>
        <dbReference type="Proteomes" id="UP000184330"/>
    </source>
</evidence>
<keyword evidence="4" id="KW-1185">Reference proteome</keyword>
<keyword evidence="1" id="KW-0175">Coiled coil</keyword>
<dbReference type="EMBL" id="FJOG01000007">
    <property type="protein sequence ID" value="CZR55810.1"/>
    <property type="molecule type" value="Genomic_DNA"/>
</dbReference>